<evidence type="ECO:0000259" key="7">
    <source>
        <dbReference type="PROSITE" id="PS50156"/>
    </source>
</evidence>
<name>A0A2S9YR43_9BACT</name>
<feature type="transmembrane region" description="Helical" evidence="6">
    <location>
        <begin position="585"/>
        <end position="605"/>
    </location>
</feature>
<sequence length="764" mass="80557">MPGGFARTTVKLRWVGLIALLATLVVGLLMTPGTIQALEPGGFEVTRGTVAQTEEQLADRFGTAQVDLLILVGDSGHGSLVADPGARARLGTLLDRLRARPEVIQVVGPEQLPLSLSRDQREAVLMVSVRGDERTQQAEFGQLEAVARSVEGLEVALGGSLAANVDAQQLAREDLQRAELVALPIALLILLIYFRRPLPALLPILVGGFAITGTFPLLRGLAELTPVSLFALNIVVFLGLGLAIDYSLFIVQRQREELAIGNPVDVALRRTLATAGKTVLFSGIAVIVSLLALAWVPISLLRSIALGGTLVVVLANVGALVILPTLLALLGGRVAGEGVLGGGSIDPRIESPHGREGAWSRIAAAVMRRPGVVAAIVGAALLLTGAPVLRLQTAPADARMFPPTSEIHRVHAALSDSERFTVDPSATQLVLVTTASGGSMLAPDALAALQDYAQRLESIEGVVAVSGLNSVLGPQHPSLAELLAAPVVPPALQAELDALVADDATLLRVVSQLPSASPQARAQLAAIEARAPHELEVALAGAAAHARELDRALAERLPWAALTVALSSFVVLLLAFGAPVIALEAVIMNVLSLTASFGALVFVFQDGRFEQLLDYRSIGTIEPTVPVMMFALVFGLSMDYELFLLSRIREAWLRDADNSRSVIQGLTRTGAIITTAAVILIVFVLGLAAGTLVFMKQLGIGMALAILIDATLIRMLLVPATMGLLGKWNWWSPAWLTRMRAALGIELREGEAERERIAQGPANS</sequence>
<proteinExistence type="predicted"/>
<feature type="transmembrane region" description="Helical" evidence="6">
    <location>
        <begin position="371"/>
        <end position="389"/>
    </location>
</feature>
<feature type="transmembrane region" description="Helical" evidence="6">
    <location>
        <begin position="279"/>
        <end position="298"/>
    </location>
</feature>
<reference evidence="8 9" key="1">
    <citation type="submission" date="2018-03" db="EMBL/GenBank/DDBJ databases">
        <title>Draft Genome Sequences of the Obligatory Marine Myxobacteria Enhygromyxa salina SWB007.</title>
        <authorList>
            <person name="Poehlein A."/>
            <person name="Moghaddam J.A."/>
            <person name="Harms H."/>
            <person name="Alanjari M."/>
            <person name="Koenig G.M."/>
            <person name="Daniel R."/>
            <person name="Schaeberle T.F."/>
        </authorList>
    </citation>
    <scope>NUCLEOTIDE SEQUENCE [LARGE SCALE GENOMIC DNA]</scope>
    <source>
        <strain evidence="8 9">SWB007</strain>
    </source>
</reference>
<feature type="transmembrane region" description="Helical" evidence="6">
    <location>
        <begin position="230"/>
        <end position="251"/>
    </location>
</feature>
<evidence type="ECO:0000256" key="2">
    <source>
        <dbReference type="ARBA" id="ARBA00022475"/>
    </source>
</evidence>
<organism evidence="8 9">
    <name type="scientific">Enhygromyxa salina</name>
    <dbReference type="NCBI Taxonomy" id="215803"/>
    <lineage>
        <taxon>Bacteria</taxon>
        <taxon>Pseudomonadati</taxon>
        <taxon>Myxococcota</taxon>
        <taxon>Polyangia</taxon>
        <taxon>Nannocystales</taxon>
        <taxon>Nannocystaceae</taxon>
        <taxon>Enhygromyxa</taxon>
    </lineage>
</organism>
<dbReference type="InterPro" id="IPR050545">
    <property type="entry name" value="Mycobact_MmpL"/>
</dbReference>
<comment type="subcellular location">
    <subcellularLocation>
        <location evidence="1">Cell membrane</location>
        <topology evidence="1">Multi-pass membrane protein</topology>
    </subcellularLocation>
</comment>
<dbReference type="Pfam" id="PF03176">
    <property type="entry name" value="MMPL"/>
    <property type="match status" value="2"/>
</dbReference>
<feature type="transmembrane region" description="Helical" evidence="6">
    <location>
        <begin position="625"/>
        <end position="645"/>
    </location>
</feature>
<feature type="transmembrane region" description="Helical" evidence="6">
    <location>
        <begin position="201"/>
        <end position="218"/>
    </location>
</feature>
<dbReference type="InterPro" id="IPR004869">
    <property type="entry name" value="MMPL_dom"/>
</dbReference>
<feature type="domain" description="SSD" evidence="7">
    <location>
        <begin position="234"/>
        <end position="329"/>
    </location>
</feature>
<keyword evidence="3 6" id="KW-0812">Transmembrane</keyword>
<feature type="transmembrane region" description="Helical" evidence="6">
    <location>
        <begin position="698"/>
        <end position="717"/>
    </location>
</feature>
<dbReference type="Proteomes" id="UP000238823">
    <property type="component" value="Unassembled WGS sequence"/>
</dbReference>
<dbReference type="SUPFAM" id="SSF82866">
    <property type="entry name" value="Multidrug efflux transporter AcrB transmembrane domain"/>
    <property type="match status" value="2"/>
</dbReference>
<dbReference type="GO" id="GO:0005886">
    <property type="term" value="C:plasma membrane"/>
    <property type="evidence" value="ECO:0007669"/>
    <property type="project" value="UniProtKB-SubCell"/>
</dbReference>
<dbReference type="PANTHER" id="PTHR33406">
    <property type="entry name" value="MEMBRANE PROTEIN MJ1562-RELATED"/>
    <property type="match status" value="1"/>
</dbReference>
<dbReference type="PROSITE" id="PS50156">
    <property type="entry name" value="SSD"/>
    <property type="match status" value="1"/>
</dbReference>
<feature type="transmembrane region" description="Helical" evidence="6">
    <location>
        <begin position="666"/>
        <end position="692"/>
    </location>
</feature>
<keyword evidence="2" id="KW-1003">Cell membrane</keyword>
<keyword evidence="5 6" id="KW-0472">Membrane</keyword>
<dbReference type="InterPro" id="IPR000731">
    <property type="entry name" value="SSD"/>
</dbReference>
<dbReference type="EMBL" id="PVNL01000051">
    <property type="protein sequence ID" value="PRQ07574.1"/>
    <property type="molecule type" value="Genomic_DNA"/>
</dbReference>
<evidence type="ECO:0000313" key="9">
    <source>
        <dbReference type="Proteomes" id="UP000238823"/>
    </source>
</evidence>
<comment type="caution">
    <text evidence="8">The sequence shown here is derived from an EMBL/GenBank/DDBJ whole genome shotgun (WGS) entry which is preliminary data.</text>
</comment>
<evidence type="ECO:0000256" key="5">
    <source>
        <dbReference type="ARBA" id="ARBA00023136"/>
    </source>
</evidence>
<evidence type="ECO:0000256" key="1">
    <source>
        <dbReference type="ARBA" id="ARBA00004651"/>
    </source>
</evidence>
<feature type="transmembrane region" description="Helical" evidence="6">
    <location>
        <begin position="304"/>
        <end position="330"/>
    </location>
</feature>
<evidence type="ECO:0000256" key="6">
    <source>
        <dbReference type="SAM" id="Phobius"/>
    </source>
</evidence>
<dbReference type="PANTHER" id="PTHR33406:SF11">
    <property type="entry name" value="MEMBRANE PROTEIN SCO6666-RELATED"/>
    <property type="match status" value="1"/>
</dbReference>
<gene>
    <name evidence="8" type="primary">ydfJ</name>
    <name evidence="8" type="ORF">ENSA7_25640</name>
</gene>
<keyword evidence="4 6" id="KW-1133">Transmembrane helix</keyword>
<accession>A0A2S9YR43</accession>
<dbReference type="AlphaFoldDB" id="A0A2S9YR43"/>
<protein>
    <submittedName>
        <fullName evidence="8">Membrane protein YdfJ</fullName>
    </submittedName>
</protein>
<evidence type="ECO:0000313" key="8">
    <source>
        <dbReference type="EMBL" id="PRQ07574.1"/>
    </source>
</evidence>
<evidence type="ECO:0000256" key="3">
    <source>
        <dbReference type="ARBA" id="ARBA00022692"/>
    </source>
</evidence>
<evidence type="ECO:0000256" key="4">
    <source>
        <dbReference type="ARBA" id="ARBA00022989"/>
    </source>
</evidence>
<dbReference type="Gene3D" id="1.20.1640.10">
    <property type="entry name" value="Multidrug efflux transporter AcrB transmembrane domain"/>
    <property type="match status" value="2"/>
</dbReference>
<feature type="transmembrane region" description="Helical" evidence="6">
    <location>
        <begin position="557"/>
        <end position="578"/>
    </location>
</feature>